<dbReference type="PANTHER" id="PTHR33993">
    <property type="entry name" value="GLYOXALASE-RELATED"/>
    <property type="match status" value="1"/>
</dbReference>
<evidence type="ECO:0000259" key="2">
    <source>
        <dbReference type="PROSITE" id="PS51819"/>
    </source>
</evidence>
<dbReference type="Pfam" id="PF18029">
    <property type="entry name" value="Glyoxalase_6"/>
    <property type="match status" value="1"/>
</dbReference>
<dbReference type="Proteomes" id="UP000462055">
    <property type="component" value="Unassembled WGS sequence"/>
</dbReference>
<evidence type="ECO:0000256" key="1">
    <source>
        <dbReference type="SAM" id="MobiDB-lite"/>
    </source>
</evidence>
<comment type="caution">
    <text evidence="3">The sequence shown here is derived from an EMBL/GenBank/DDBJ whole genome shotgun (WGS) entry which is preliminary data.</text>
</comment>
<reference evidence="3" key="1">
    <citation type="submission" date="2019-12" db="EMBL/GenBank/DDBJ databases">
        <title>Actinomadura physcomitrii sp. nov., a novel actinomycete isolated from moss [Physcomitrium sphaericum (Ludw) Fuernr].</title>
        <authorList>
            <person name="Zhuang X."/>
        </authorList>
    </citation>
    <scope>NUCLEOTIDE SEQUENCE [LARGE SCALE GENOMIC DNA]</scope>
    <source>
        <strain evidence="3">LD22</strain>
    </source>
</reference>
<dbReference type="InterPro" id="IPR041581">
    <property type="entry name" value="Glyoxalase_6"/>
</dbReference>
<protein>
    <recommendedName>
        <fullName evidence="2">VOC domain-containing protein</fullName>
    </recommendedName>
</protein>
<accession>A0A6I4MAB5</accession>
<dbReference type="Gene3D" id="3.10.180.10">
    <property type="entry name" value="2,3-Dihydroxybiphenyl 1,2-Dioxygenase, domain 1"/>
    <property type="match status" value="1"/>
</dbReference>
<organism evidence="3 4">
    <name type="scientific">Actinomadura physcomitrii</name>
    <dbReference type="NCBI Taxonomy" id="2650748"/>
    <lineage>
        <taxon>Bacteria</taxon>
        <taxon>Bacillati</taxon>
        <taxon>Actinomycetota</taxon>
        <taxon>Actinomycetes</taxon>
        <taxon>Streptosporangiales</taxon>
        <taxon>Thermomonosporaceae</taxon>
        <taxon>Actinomadura</taxon>
    </lineage>
</organism>
<dbReference type="EMBL" id="WBMS02000007">
    <property type="protein sequence ID" value="MWA00957.1"/>
    <property type="molecule type" value="Genomic_DNA"/>
</dbReference>
<dbReference type="InterPro" id="IPR052164">
    <property type="entry name" value="Anthracycline_SecMetBiosynth"/>
</dbReference>
<feature type="domain" description="VOC" evidence="2">
    <location>
        <begin position="31"/>
        <end position="148"/>
    </location>
</feature>
<name>A0A6I4MAB5_9ACTN</name>
<sequence length="148" mass="15677">MALCSDPQGADFGLVQPGNYPMFAAAGEPFTMRWAELVTPDVEAARRFYEKVFAWRAVEHDGDGSSGADWTAGGEPVAGLARMDGTWPAQRPAVWIPHIQVTDCDASAAGAAESGGTVVAARRGPARPPIPLGRPCRSALRDHDAEMT</sequence>
<feature type="compositionally biased region" description="Basic and acidic residues" evidence="1">
    <location>
        <begin position="139"/>
        <end position="148"/>
    </location>
</feature>
<dbReference type="SUPFAM" id="SSF54593">
    <property type="entry name" value="Glyoxalase/Bleomycin resistance protein/Dihydroxybiphenyl dioxygenase"/>
    <property type="match status" value="1"/>
</dbReference>
<dbReference type="InterPro" id="IPR037523">
    <property type="entry name" value="VOC_core"/>
</dbReference>
<evidence type="ECO:0000313" key="4">
    <source>
        <dbReference type="Proteomes" id="UP000462055"/>
    </source>
</evidence>
<dbReference type="PROSITE" id="PS51819">
    <property type="entry name" value="VOC"/>
    <property type="match status" value="1"/>
</dbReference>
<dbReference type="RefSeq" id="WP_151593479.1">
    <property type="nucleotide sequence ID" value="NZ_WBMS02000007.1"/>
</dbReference>
<gene>
    <name evidence="3" type="ORF">F8568_011285</name>
</gene>
<feature type="region of interest" description="Disordered" evidence="1">
    <location>
        <begin position="119"/>
        <end position="148"/>
    </location>
</feature>
<dbReference type="PANTHER" id="PTHR33993:SF14">
    <property type="entry name" value="GB|AAF24581.1"/>
    <property type="match status" value="1"/>
</dbReference>
<dbReference type="AlphaFoldDB" id="A0A6I4MAB5"/>
<evidence type="ECO:0000313" key="3">
    <source>
        <dbReference type="EMBL" id="MWA00957.1"/>
    </source>
</evidence>
<proteinExistence type="predicted"/>
<keyword evidence="4" id="KW-1185">Reference proteome</keyword>
<dbReference type="InterPro" id="IPR029068">
    <property type="entry name" value="Glyas_Bleomycin-R_OHBP_Dase"/>
</dbReference>